<dbReference type="OrthoDB" id="279097at2"/>
<organism evidence="2 3">
    <name type="scientific">Blastopirellula marina</name>
    <dbReference type="NCBI Taxonomy" id="124"/>
    <lineage>
        <taxon>Bacteria</taxon>
        <taxon>Pseudomonadati</taxon>
        <taxon>Planctomycetota</taxon>
        <taxon>Planctomycetia</taxon>
        <taxon>Pirellulales</taxon>
        <taxon>Pirellulaceae</taxon>
        <taxon>Blastopirellula</taxon>
    </lineage>
</organism>
<keyword evidence="1" id="KW-0812">Transmembrane</keyword>
<proteinExistence type="predicted"/>
<evidence type="ECO:0008006" key="4">
    <source>
        <dbReference type="Google" id="ProtNLM"/>
    </source>
</evidence>
<protein>
    <recommendedName>
        <fullName evidence="4">Flagellar protein FliL</fullName>
    </recommendedName>
</protein>
<comment type="caution">
    <text evidence="2">The sequence shown here is derived from an EMBL/GenBank/DDBJ whole genome shotgun (WGS) entry which is preliminary data.</text>
</comment>
<accession>A0A2S8F491</accession>
<dbReference type="RefSeq" id="WP_105357002.1">
    <property type="nucleotide sequence ID" value="NZ_PUIA01000064.1"/>
</dbReference>
<dbReference type="Proteomes" id="UP000240009">
    <property type="component" value="Unassembled WGS sequence"/>
</dbReference>
<evidence type="ECO:0000313" key="3">
    <source>
        <dbReference type="Proteomes" id="UP000240009"/>
    </source>
</evidence>
<evidence type="ECO:0000256" key="1">
    <source>
        <dbReference type="SAM" id="Phobius"/>
    </source>
</evidence>
<gene>
    <name evidence="2" type="ORF">C5Y96_19930</name>
</gene>
<sequence length="186" mass="20362">MADSANSTATPDVVKGPPMKAKLQILGGILVLVLLECVVAYLIIPSPQDVIRAAEIQAQDGQSDGMLPKQELEPLSADEETVEVDLGDPFGITAYRPLSESTMRIDFHLYATIRASDEADFAAAIAKFEKRFREQVIVTVRSSDDGELTDPSLGLLKRKILEKTNNILGKPMVHSIVFSEFSFVEQ</sequence>
<evidence type="ECO:0000313" key="2">
    <source>
        <dbReference type="EMBL" id="PQO26754.1"/>
    </source>
</evidence>
<dbReference type="AlphaFoldDB" id="A0A2S8F491"/>
<keyword evidence="1" id="KW-1133">Transmembrane helix</keyword>
<feature type="transmembrane region" description="Helical" evidence="1">
    <location>
        <begin position="25"/>
        <end position="44"/>
    </location>
</feature>
<dbReference type="EMBL" id="PUIA01000064">
    <property type="protein sequence ID" value="PQO26754.1"/>
    <property type="molecule type" value="Genomic_DNA"/>
</dbReference>
<keyword evidence="1" id="KW-0472">Membrane</keyword>
<name>A0A2S8F491_9BACT</name>
<reference evidence="2 3" key="1">
    <citation type="submission" date="2018-02" db="EMBL/GenBank/DDBJ databases">
        <title>Comparative genomes isolates from brazilian mangrove.</title>
        <authorList>
            <person name="Araujo J.E."/>
            <person name="Taketani R.G."/>
            <person name="Silva M.C.P."/>
            <person name="Loureco M.V."/>
            <person name="Andreote F.D."/>
        </authorList>
    </citation>
    <scope>NUCLEOTIDE SEQUENCE [LARGE SCALE GENOMIC DNA]</scope>
    <source>
        <strain evidence="2 3">HEX-2 MGV</strain>
    </source>
</reference>